<dbReference type="EMBL" id="LR131271">
    <property type="protein sequence ID" value="VDR26825.1"/>
    <property type="molecule type" value="Genomic_DNA"/>
</dbReference>
<evidence type="ECO:0000313" key="1">
    <source>
        <dbReference type="EMBL" id="VDR26825.1"/>
    </source>
</evidence>
<proteinExistence type="predicted"/>
<dbReference type="Proteomes" id="UP000274346">
    <property type="component" value="Chromosome"/>
</dbReference>
<accession>A0A3P8KDE8</accession>
<protein>
    <submittedName>
        <fullName evidence="1">Gluconate 2-dehydrogenase flavoprotein</fullName>
        <ecNumber evidence="1">1.1.99.3</ecNumber>
    </submittedName>
</protein>
<keyword evidence="1" id="KW-0560">Oxidoreductase</keyword>
<dbReference type="KEGG" id="rtg:NCTC13098_03183"/>
<dbReference type="GO" id="GO:0033717">
    <property type="term" value="F:gluconate 2-dehydrogenase (acceptor) activity"/>
    <property type="evidence" value="ECO:0007669"/>
    <property type="project" value="UniProtKB-EC"/>
</dbReference>
<evidence type="ECO:0000313" key="2">
    <source>
        <dbReference type="Proteomes" id="UP000274346"/>
    </source>
</evidence>
<sequence length="188" mass="21026">MPYRQLAAFLPGTGVGGAGLHWSGVHFRVDPIELRMRSHYEERYGKSFIPQDMIIQDFGVTYDELEPFFDKAEKVFGTSGTAWSVKGKVVGKDRGGNVFAPDRSDDFPLPAQKNTWSAQLFEKAAREVGYHPYNLPSANTSDSYTNTYGAQMGPCNFCGYCSGYACYMYSKASPNVNILPALRQEKRF</sequence>
<name>A0A3P8KDE8_RAOTE</name>
<gene>
    <name evidence="1" type="ORF">NCTC13098_03183</name>
</gene>
<dbReference type="AlphaFoldDB" id="A0A3P8KDE8"/>
<reference evidence="1 2" key="1">
    <citation type="submission" date="2018-12" db="EMBL/GenBank/DDBJ databases">
        <authorList>
            <consortium name="Pathogen Informatics"/>
        </authorList>
    </citation>
    <scope>NUCLEOTIDE SEQUENCE [LARGE SCALE GENOMIC DNA]</scope>
    <source>
        <strain evidence="1 2">NCTC13098</strain>
    </source>
</reference>
<dbReference type="SUPFAM" id="SSF51905">
    <property type="entry name" value="FAD/NAD(P)-binding domain"/>
    <property type="match status" value="1"/>
</dbReference>
<dbReference type="EC" id="1.1.99.3" evidence="1"/>
<organism evidence="1 2">
    <name type="scientific">Raoultella terrigena</name>
    <name type="common">Klebsiella terrigena</name>
    <dbReference type="NCBI Taxonomy" id="577"/>
    <lineage>
        <taxon>Bacteria</taxon>
        <taxon>Pseudomonadati</taxon>
        <taxon>Pseudomonadota</taxon>
        <taxon>Gammaproteobacteria</taxon>
        <taxon>Enterobacterales</taxon>
        <taxon>Enterobacteriaceae</taxon>
        <taxon>Klebsiella/Raoultella group</taxon>
        <taxon>Raoultella</taxon>
    </lineage>
</organism>
<dbReference type="InterPro" id="IPR036188">
    <property type="entry name" value="FAD/NAD-bd_sf"/>
</dbReference>